<feature type="signal peptide" evidence="2">
    <location>
        <begin position="1"/>
        <end position="23"/>
    </location>
</feature>
<accession>A0AAW4Q7S2</accession>
<feature type="region of interest" description="Disordered" evidence="1">
    <location>
        <begin position="32"/>
        <end position="59"/>
    </location>
</feature>
<keyword evidence="2" id="KW-0732">Signal</keyword>
<comment type="caution">
    <text evidence="3">The sequence shown here is derived from an EMBL/GenBank/DDBJ whole genome shotgun (WGS) entry which is preliminary data.</text>
</comment>
<proteinExistence type="predicted"/>
<reference evidence="3" key="1">
    <citation type="submission" date="2018-06" db="EMBL/GenBank/DDBJ databases">
        <authorList>
            <person name="O'Rourke A."/>
        </authorList>
    </citation>
    <scope>NUCLEOTIDE SEQUENCE</scope>
    <source>
        <strain evidence="3">132550021-3</strain>
    </source>
</reference>
<feature type="chain" id="PRO_5043666369" description="Lipoprotein" evidence="2">
    <location>
        <begin position="24"/>
        <end position="109"/>
    </location>
</feature>
<dbReference type="AlphaFoldDB" id="A0AAW4Q7S2"/>
<evidence type="ECO:0000256" key="2">
    <source>
        <dbReference type="SAM" id="SignalP"/>
    </source>
</evidence>
<evidence type="ECO:0000313" key="4">
    <source>
        <dbReference type="Proteomes" id="UP001199322"/>
    </source>
</evidence>
<dbReference type="EMBL" id="QGBI01000012">
    <property type="protein sequence ID" value="MBX3890947.1"/>
    <property type="molecule type" value="Genomic_DNA"/>
</dbReference>
<protein>
    <recommendedName>
        <fullName evidence="5">Lipoprotein</fullName>
    </recommendedName>
</protein>
<evidence type="ECO:0000256" key="1">
    <source>
        <dbReference type="SAM" id="MobiDB-lite"/>
    </source>
</evidence>
<sequence>MTRIASMLMAVVALANLAGCSTAGSEQIQNGREASMAEYNQPAGTCPAASGPDDTLIGKSEQDASTLLNGCLWRVSERDGKALPGTMDYRGERRNLGIQDGKVIWVRRG</sequence>
<organism evidence="3 4">
    <name type="scientific">Ralstonia pickettii</name>
    <name type="common">Burkholderia pickettii</name>
    <dbReference type="NCBI Taxonomy" id="329"/>
    <lineage>
        <taxon>Bacteria</taxon>
        <taxon>Pseudomonadati</taxon>
        <taxon>Pseudomonadota</taxon>
        <taxon>Betaproteobacteria</taxon>
        <taxon>Burkholderiales</taxon>
        <taxon>Burkholderiaceae</taxon>
        <taxon>Ralstonia</taxon>
    </lineage>
</organism>
<evidence type="ECO:0008006" key="5">
    <source>
        <dbReference type="Google" id="ProtNLM"/>
    </source>
</evidence>
<gene>
    <name evidence="3" type="ORF">DEE74_13845</name>
</gene>
<dbReference type="RefSeq" id="WP_041668355.1">
    <property type="nucleotide sequence ID" value="NZ_CATWFT010000008.1"/>
</dbReference>
<dbReference type="Proteomes" id="UP001199322">
    <property type="component" value="Unassembled WGS sequence"/>
</dbReference>
<name>A0AAW4Q7S2_RALPI</name>
<evidence type="ECO:0000313" key="3">
    <source>
        <dbReference type="EMBL" id="MBX3890947.1"/>
    </source>
</evidence>